<organism evidence="2 3">
    <name type="scientific">Xenoophorus captivus</name>
    <dbReference type="NCBI Taxonomy" id="1517983"/>
    <lineage>
        <taxon>Eukaryota</taxon>
        <taxon>Metazoa</taxon>
        <taxon>Chordata</taxon>
        <taxon>Craniata</taxon>
        <taxon>Vertebrata</taxon>
        <taxon>Euteleostomi</taxon>
        <taxon>Actinopterygii</taxon>
        <taxon>Neopterygii</taxon>
        <taxon>Teleostei</taxon>
        <taxon>Neoteleostei</taxon>
        <taxon>Acanthomorphata</taxon>
        <taxon>Ovalentaria</taxon>
        <taxon>Atherinomorphae</taxon>
        <taxon>Cyprinodontiformes</taxon>
        <taxon>Goodeidae</taxon>
        <taxon>Xenoophorus</taxon>
    </lineage>
</organism>
<dbReference type="EMBL" id="JAHRIN010051797">
    <property type="protein sequence ID" value="MEQ2209769.1"/>
    <property type="molecule type" value="Genomic_DNA"/>
</dbReference>
<accession>A0ABV0RNJ8</accession>
<evidence type="ECO:0000256" key="1">
    <source>
        <dbReference type="SAM" id="Coils"/>
    </source>
</evidence>
<protein>
    <submittedName>
        <fullName evidence="2">Uncharacterized protein</fullName>
    </submittedName>
</protein>
<name>A0ABV0RNJ8_9TELE</name>
<feature type="coiled-coil region" evidence="1">
    <location>
        <begin position="103"/>
        <end position="180"/>
    </location>
</feature>
<keyword evidence="3" id="KW-1185">Reference proteome</keyword>
<dbReference type="PANTHER" id="PTHR18867:SF12">
    <property type="entry name" value="DNA REPAIR PROTEIN RAD50"/>
    <property type="match status" value="1"/>
</dbReference>
<evidence type="ECO:0000313" key="2">
    <source>
        <dbReference type="EMBL" id="MEQ2209769.1"/>
    </source>
</evidence>
<evidence type="ECO:0000313" key="3">
    <source>
        <dbReference type="Proteomes" id="UP001434883"/>
    </source>
</evidence>
<sequence length="199" mass="23689">MKVFQGSDEKLQEVYQNHQRTVKEKERRLTDCQKELERAGRECQRLNRVKADLLVEQGRLQLEADRHTHNIKSRDTLKQQSIDEMRDKKTGLERTVELKRDMQGKKQQELRNIRADLQKLERSSSRLQELENELAKAERELQRALQSSNVDELRAEIEELQKEKTELDRAQRQLDHEMQILNTHTTACTQMDMLKKDKV</sequence>
<feature type="coiled-coil region" evidence="1">
    <location>
        <begin position="8"/>
        <end position="56"/>
    </location>
</feature>
<keyword evidence="1" id="KW-0175">Coiled coil</keyword>
<comment type="caution">
    <text evidence="2">The sequence shown here is derived from an EMBL/GenBank/DDBJ whole genome shotgun (WGS) entry which is preliminary data.</text>
</comment>
<dbReference type="PANTHER" id="PTHR18867">
    <property type="entry name" value="RAD50"/>
    <property type="match status" value="1"/>
</dbReference>
<gene>
    <name evidence="2" type="ORF">XENOCAPTIV_003739</name>
</gene>
<proteinExistence type="predicted"/>
<dbReference type="Proteomes" id="UP001434883">
    <property type="component" value="Unassembled WGS sequence"/>
</dbReference>
<reference evidence="2 3" key="1">
    <citation type="submission" date="2021-06" db="EMBL/GenBank/DDBJ databases">
        <authorList>
            <person name="Palmer J.M."/>
        </authorList>
    </citation>
    <scope>NUCLEOTIDE SEQUENCE [LARGE SCALE GENOMIC DNA]</scope>
    <source>
        <strain evidence="2 3">XC_2019</strain>
        <tissue evidence="2">Muscle</tissue>
    </source>
</reference>